<dbReference type="PANTHER" id="PTHR32282:SF33">
    <property type="entry name" value="PEPTIDOGLYCAN GLYCOSYLTRANSFERASE"/>
    <property type="match status" value="1"/>
</dbReference>
<dbReference type="InterPro" id="IPR001460">
    <property type="entry name" value="PCN-bd_Tpept"/>
</dbReference>
<comment type="catalytic activity">
    <reaction evidence="7">
        <text>Preferential cleavage: (Ac)2-L-Lys-D-Ala-|-D-Ala. Also transpeptidation of peptidyl-alanyl moieties that are N-acyl substituents of D-alanine.</text>
        <dbReference type="EC" id="3.4.16.4"/>
    </reaction>
</comment>
<gene>
    <name evidence="11" type="ORF">H6H00_21955</name>
</gene>
<reference evidence="11 12" key="1">
    <citation type="submission" date="2020-08" db="EMBL/GenBank/DDBJ databases">
        <authorList>
            <person name="Mo P."/>
        </authorList>
    </citation>
    <scope>NUCLEOTIDE SEQUENCE [LARGE SCALE GENOMIC DNA]</scope>
    <source>
        <strain evidence="11 12">CGMCC 4.1532</strain>
    </source>
</reference>
<keyword evidence="6" id="KW-0511">Multifunctional enzyme</keyword>
<dbReference type="Pfam" id="PF00912">
    <property type="entry name" value="Transgly"/>
    <property type="match status" value="1"/>
</dbReference>
<dbReference type="InterPro" id="IPR001264">
    <property type="entry name" value="Glyco_trans_51"/>
</dbReference>
<dbReference type="SUPFAM" id="SSF56601">
    <property type="entry name" value="beta-lactamase/transpeptidase-like"/>
    <property type="match status" value="1"/>
</dbReference>
<keyword evidence="5" id="KW-0378">Hydrolase</keyword>
<dbReference type="GO" id="GO:0030288">
    <property type="term" value="C:outer membrane-bounded periplasmic space"/>
    <property type="evidence" value="ECO:0007669"/>
    <property type="project" value="TreeGrafter"/>
</dbReference>
<dbReference type="InterPro" id="IPR050396">
    <property type="entry name" value="Glycosyltr_51/Transpeptidase"/>
</dbReference>
<evidence type="ECO:0000256" key="7">
    <source>
        <dbReference type="ARBA" id="ARBA00034000"/>
    </source>
</evidence>
<evidence type="ECO:0000313" key="11">
    <source>
        <dbReference type="EMBL" id="QNG50845.1"/>
    </source>
</evidence>
<dbReference type="Gene3D" id="1.10.3810.10">
    <property type="entry name" value="Biosynthetic peptidoglycan transglycosylase-like"/>
    <property type="match status" value="1"/>
</dbReference>
<evidence type="ECO:0000259" key="10">
    <source>
        <dbReference type="Pfam" id="PF00912"/>
    </source>
</evidence>
<evidence type="ECO:0000256" key="6">
    <source>
        <dbReference type="ARBA" id="ARBA00023268"/>
    </source>
</evidence>
<protein>
    <submittedName>
        <fullName evidence="11">Penicillin-binding protein</fullName>
    </submittedName>
</protein>
<feature type="domain" description="Penicillin-binding protein transpeptidase" evidence="9">
    <location>
        <begin position="356"/>
        <end position="611"/>
    </location>
</feature>
<proteinExistence type="predicted"/>
<name>A0A7G7MDI4_9PSEU</name>
<evidence type="ECO:0000256" key="4">
    <source>
        <dbReference type="ARBA" id="ARBA00022679"/>
    </source>
</evidence>
<dbReference type="InterPro" id="IPR036950">
    <property type="entry name" value="PBP_transglycosylase"/>
</dbReference>
<sequence length="679" mass="68881">MRIAGAGTRLVGLVVAGGLVAALMSLPLVGGLGLVAERASGSATELSPELRSGIVPEATTVTDSAGAPIAYLYDQFRIPDGSVSAAMRAAIVAIEDRRFFDHGGVDPIGTLRAVVHDASGGAQQGGSTLTQQYVKNYELYVTATTDAERAAAVAPSLARKVTEAELAVQLDHALSKDEILARYLDLVYFGHGAYGVGAAAQAYFGTTPDRLTVAQSALLAGLVQSPAEDDPVAHPDAALTRRGLVLDAMHAQGAIDDAQYTAASAEPLGVGDVGVPRAGCSAAGDAGYFCAYVSSYLQAAGLPPALLAGGGYTVRTTLDRSALGHLVTSLTAQAPPDGSHVADVMSVVAPGADRHPVVAIAANRPFGNGEGESAYDLPVVPENLGAGSVYKIFTAAAALDRGIAGIDTVLDVPASGSTLPNYRGADGRPLPVRNAGTYPAQLSLTDALAQSPNTAFVELEGRTGVAPAVDMAQRLGLTSLDTPGPDGRSVADVARAEDQASFTLGVSPTSDLELANVMATIASHGTWCPPTPIASVTDRDGNAVALAEPPCTQAVDPGLADTLMVGLGRDHLPGGTSAAAAASSGWDRPIAAKTGTTQDQESAAFVGATPQLAGAVITFDDSAAPRPICDGSPPRSCAGGTLFGGTVPARTFYRAMGPILEGRPVAPLPDPDPRYLDAR</sequence>
<evidence type="ECO:0000256" key="3">
    <source>
        <dbReference type="ARBA" id="ARBA00022676"/>
    </source>
</evidence>
<dbReference type="GO" id="GO:0008658">
    <property type="term" value="F:penicillin binding"/>
    <property type="evidence" value="ECO:0007669"/>
    <property type="project" value="InterPro"/>
</dbReference>
<accession>A0A7G7MDI4</accession>
<organism evidence="11 12">
    <name type="scientific">Pseudonocardia petroleophila</name>
    <dbReference type="NCBI Taxonomy" id="37331"/>
    <lineage>
        <taxon>Bacteria</taxon>
        <taxon>Bacillati</taxon>
        <taxon>Actinomycetota</taxon>
        <taxon>Actinomycetes</taxon>
        <taxon>Pseudonocardiales</taxon>
        <taxon>Pseudonocardiaceae</taxon>
        <taxon>Pseudonocardia</taxon>
    </lineage>
</organism>
<dbReference type="Gene3D" id="3.40.710.10">
    <property type="entry name" value="DD-peptidase/beta-lactamase superfamily"/>
    <property type="match status" value="1"/>
</dbReference>
<evidence type="ECO:0000256" key="8">
    <source>
        <dbReference type="ARBA" id="ARBA00049902"/>
    </source>
</evidence>
<feature type="domain" description="Glycosyl transferase family 51" evidence="10">
    <location>
        <begin position="81"/>
        <end position="250"/>
    </location>
</feature>
<evidence type="ECO:0000256" key="2">
    <source>
        <dbReference type="ARBA" id="ARBA00022670"/>
    </source>
</evidence>
<dbReference type="PANTHER" id="PTHR32282">
    <property type="entry name" value="BINDING PROTEIN TRANSPEPTIDASE, PUTATIVE-RELATED"/>
    <property type="match status" value="1"/>
</dbReference>
<evidence type="ECO:0000313" key="12">
    <source>
        <dbReference type="Proteomes" id="UP000515728"/>
    </source>
</evidence>
<dbReference type="GO" id="GO:0009252">
    <property type="term" value="P:peptidoglycan biosynthetic process"/>
    <property type="evidence" value="ECO:0007669"/>
    <property type="project" value="TreeGrafter"/>
</dbReference>
<dbReference type="GO" id="GO:0008955">
    <property type="term" value="F:peptidoglycan glycosyltransferase activity"/>
    <property type="evidence" value="ECO:0007669"/>
    <property type="project" value="UniProtKB-EC"/>
</dbReference>
<dbReference type="GO" id="GO:0009002">
    <property type="term" value="F:serine-type D-Ala-D-Ala carboxypeptidase activity"/>
    <property type="evidence" value="ECO:0007669"/>
    <property type="project" value="UniProtKB-EC"/>
</dbReference>
<dbReference type="InterPro" id="IPR023346">
    <property type="entry name" value="Lysozyme-like_dom_sf"/>
</dbReference>
<dbReference type="Pfam" id="PF00905">
    <property type="entry name" value="Transpeptidase"/>
    <property type="match status" value="1"/>
</dbReference>
<evidence type="ECO:0000259" key="9">
    <source>
        <dbReference type="Pfam" id="PF00905"/>
    </source>
</evidence>
<evidence type="ECO:0000256" key="1">
    <source>
        <dbReference type="ARBA" id="ARBA00022645"/>
    </source>
</evidence>
<dbReference type="GO" id="GO:0006508">
    <property type="term" value="P:proteolysis"/>
    <property type="evidence" value="ECO:0007669"/>
    <property type="project" value="UniProtKB-KW"/>
</dbReference>
<dbReference type="EMBL" id="CP060131">
    <property type="protein sequence ID" value="QNG50845.1"/>
    <property type="molecule type" value="Genomic_DNA"/>
</dbReference>
<dbReference type="KEGG" id="ppel:H6H00_21955"/>
<evidence type="ECO:0000256" key="5">
    <source>
        <dbReference type="ARBA" id="ARBA00022801"/>
    </source>
</evidence>
<keyword evidence="1" id="KW-0121">Carboxypeptidase</keyword>
<dbReference type="Proteomes" id="UP000515728">
    <property type="component" value="Chromosome"/>
</dbReference>
<comment type="catalytic activity">
    <reaction evidence="8">
        <text>[GlcNAc-(1-&gt;4)-Mur2Ac(oyl-L-Ala-gamma-D-Glu-L-Lys-D-Ala-D-Ala)](n)-di-trans,octa-cis-undecaprenyl diphosphate + beta-D-GlcNAc-(1-&gt;4)-Mur2Ac(oyl-L-Ala-gamma-D-Glu-L-Lys-D-Ala-D-Ala)-di-trans,octa-cis-undecaprenyl diphosphate = [GlcNAc-(1-&gt;4)-Mur2Ac(oyl-L-Ala-gamma-D-Glu-L-Lys-D-Ala-D-Ala)](n+1)-di-trans,octa-cis-undecaprenyl diphosphate + di-trans,octa-cis-undecaprenyl diphosphate + H(+)</text>
        <dbReference type="Rhea" id="RHEA:23708"/>
        <dbReference type="Rhea" id="RHEA-COMP:9602"/>
        <dbReference type="Rhea" id="RHEA-COMP:9603"/>
        <dbReference type="ChEBI" id="CHEBI:15378"/>
        <dbReference type="ChEBI" id="CHEBI:58405"/>
        <dbReference type="ChEBI" id="CHEBI:60033"/>
        <dbReference type="ChEBI" id="CHEBI:78435"/>
        <dbReference type="EC" id="2.4.99.28"/>
    </reaction>
</comment>
<keyword evidence="4" id="KW-0808">Transferase</keyword>
<keyword evidence="12" id="KW-1185">Reference proteome</keyword>
<dbReference type="AlphaFoldDB" id="A0A7G7MDI4"/>
<dbReference type="SUPFAM" id="SSF53955">
    <property type="entry name" value="Lysozyme-like"/>
    <property type="match status" value="1"/>
</dbReference>
<keyword evidence="3" id="KW-0328">Glycosyltransferase</keyword>
<dbReference type="InterPro" id="IPR012338">
    <property type="entry name" value="Beta-lactam/transpept-like"/>
</dbReference>
<keyword evidence="2" id="KW-0645">Protease</keyword>